<dbReference type="Proteomes" id="UP001153712">
    <property type="component" value="Chromosome 9"/>
</dbReference>
<dbReference type="GO" id="GO:0006888">
    <property type="term" value="P:endoplasmic reticulum to Golgi vesicle-mediated transport"/>
    <property type="evidence" value="ECO:0007669"/>
    <property type="project" value="InterPro"/>
</dbReference>
<gene>
    <name evidence="7" type="ORF">PHYEVI_LOCUS11446</name>
</gene>
<sequence>MGDYINPNPNDFYWQQQQNVPPQMTGQGYYEQDYNQFQNQQLEFNASNDFGDQNFANYPTQMLIPEPFDTATKDLDEYDEPPLLEELEIYPDRILEKILAVLNPFRGHSLADDADYLMKDSDLIGPIAFCLLLAVFLFLAGKNAHVGYIYGISMTSCILMYFLLSLMSPVSGTFTLTIVGSILGYCFIPIVALSAVGILFKLSGPVGLAAAILAVVWSSFSASRLFVAISGDKQQQSLIAYPTMLVYGVVTLLVLF</sequence>
<dbReference type="AlphaFoldDB" id="A0A9N9TUY2"/>
<comment type="subcellular location">
    <subcellularLocation>
        <location evidence="1">Membrane</location>
        <topology evidence="1">Multi-pass membrane protein</topology>
    </subcellularLocation>
</comment>
<evidence type="ECO:0000313" key="7">
    <source>
        <dbReference type="EMBL" id="CAG9865203.1"/>
    </source>
</evidence>
<evidence type="ECO:0000256" key="6">
    <source>
        <dbReference type="SAM" id="Phobius"/>
    </source>
</evidence>
<keyword evidence="4 6" id="KW-1133">Transmembrane helix</keyword>
<reference evidence="7" key="1">
    <citation type="submission" date="2022-01" db="EMBL/GenBank/DDBJ databases">
        <authorList>
            <person name="King R."/>
        </authorList>
    </citation>
    <scope>NUCLEOTIDE SEQUENCE</scope>
</reference>
<evidence type="ECO:0008006" key="9">
    <source>
        <dbReference type="Google" id="ProtNLM"/>
    </source>
</evidence>
<evidence type="ECO:0000256" key="3">
    <source>
        <dbReference type="ARBA" id="ARBA00022692"/>
    </source>
</evidence>
<dbReference type="EMBL" id="OU900102">
    <property type="protein sequence ID" value="CAG9865203.1"/>
    <property type="molecule type" value="Genomic_DNA"/>
</dbReference>
<name>A0A9N9TUY2_PHYSR</name>
<dbReference type="OrthoDB" id="440385at2759"/>
<evidence type="ECO:0000313" key="8">
    <source>
        <dbReference type="Proteomes" id="UP001153712"/>
    </source>
</evidence>
<evidence type="ECO:0000256" key="4">
    <source>
        <dbReference type="ARBA" id="ARBA00022989"/>
    </source>
</evidence>
<feature type="transmembrane region" description="Helical" evidence="6">
    <location>
        <begin position="176"/>
        <end position="200"/>
    </location>
</feature>
<dbReference type="PANTHER" id="PTHR21236">
    <property type="entry name" value="GOLGI MEMBRANE PROTEIN YIP1"/>
    <property type="match status" value="1"/>
</dbReference>
<proteinExistence type="inferred from homology"/>
<dbReference type="InterPro" id="IPR045231">
    <property type="entry name" value="Yip1/4-like"/>
</dbReference>
<feature type="transmembrane region" description="Helical" evidence="6">
    <location>
        <begin position="147"/>
        <end position="164"/>
    </location>
</feature>
<keyword evidence="3 6" id="KW-0812">Transmembrane</keyword>
<accession>A0A9N9TUY2</accession>
<dbReference type="GO" id="GO:0048280">
    <property type="term" value="P:vesicle fusion with Golgi apparatus"/>
    <property type="evidence" value="ECO:0007669"/>
    <property type="project" value="TreeGrafter"/>
</dbReference>
<evidence type="ECO:0000256" key="5">
    <source>
        <dbReference type="ARBA" id="ARBA00023136"/>
    </source>
</evidence>
<protein>
    <recommendedName>
        <fullName evidence="9">Protein YIPF</fullName>
    </recommendedName>
</protein>
<dbReference type="GO" id="GO:0016020">
    <property type="term" value="C:membrane"/>
    <property type="evidence" value="ECO:0007669"/>
    <property type="project" value="UniProtKB-SubCell"/>
</dbReference>
<comment type="similarity">
    <text evidence="2">Belongs to the YIP1 family.</text>
</comment>
<dbReference type="PANTHER" id="PTHR21236:SF2">
    <property type="entry name" value="PROTEIN YIPF"/>
    <property type="match status" value="1"/>
</dbReference>
<feature type="transmembrane region" description="Helical" evidence="6">
    <location>
        <begin position="123"/>
        <end position="141"/>
    </location>
</feature>
<feature type="transmembrane region" description="Helical" evidence="6">
    <location>
        <begin position="238"/>
        <end position="255"/>
    </location>
</feature>
<feature type="transmembrane region" description="Helical" evidence="6">
    <location>
        <begin position="206"/>
        <end position="226"/>
    </location>
</feature>
<keyword evidence="8" id="KW-1185">Reference proteome</keyword>
<keyword evidence="5 6" id="KW-0472">Membrane</keyword>
<evidence type="ECO:0000256" key="2">
    <source>
        <dbReference type="ARBA" id="ARBA00010596"/>
    </source>
</evidence>
<organism evidence="7 8">
    <name type="scientific">Phyllotreta striolata</name>
    <name type="common">Striped flea beetle</name>
    <name type="synonym">Crioceris striolata</name>
    <dbReference type="NCBI Taxonomy" id="444603"/>
    <lineage>
        <taxon>Eukaryota</taxon>
        <taxon>Metazoa</taxon>
        <taxon>Ecdysozoa</taxon>
        <taxon>Arthropoda</taxon>
        <taxon>Hexapoda</taxon>
        <taxon>Insecta</taxon>
        <taxon>Pterygota</taxon>
        <taxon>Neoptera</taxon>
        <taxon>Endopterygota</taxon>
        <taxon>Coleoptera</taxon>
        <taxon>Polyphaga</taxon>
        <taxon>Cucujiformia</taxon>
        <taxon>Chrysomeloidea</taxon>
        <taxon>Chrysomelidae</taxon>
        <taxon>Galerucinae</taxon>
        <taxon>Alticini</taxon>
        <taxon>Phyllotreta</taxon>
    </lineage>
</organism>
<dbReference type="GO" id="GO:0005802">
    <property type="term" value="C:trans-Golgi network"/>
    <property type="evidence" value="ECO:0007669"/>
    <property type="project" value="TreeGrafter"/>
</dbReference>
<evidence type="ECO:0000256" key="1">
    <source>
        <dbReference type="ARBA" id="ARBA00004141"/>
    </source>
</evidence>